<gene>
    <name evidence="8" type="ORF">bsdtw1_01724</name>
</gene>
<dbReference type="GO" id="GO:0016301">
    <property type="term" value="F:kinase activity"/>
    <property type="evidence" value="ECO:0007669"/>
    <property type="project" value="UniProtKB-KW"/>
</dbReference>
<comment type="subcellular location">
    <subcellularLocation>
        <location evidence="1">Cytoplasm</location>
    </subcellularLocation>
</comment>
<sequence>MLSNIINENLIRLKISANDWEDAVRKSASALLENGKITAPYIDAMIDTAKEVGPYIVITKHVALPHARPEAGAKEIAIGIATLDPPIEFGNSSNDPVKYVFSLSAVDQNTHLQAMSELAELLGEEDFYSILDKAESADEIMDYIKAYEA</sequence>
<dbReference type="PANTHER" id="PTHR36203:SF5">
    <property type="entry name" value="PTS SYSTEM, EIIA COMPONENT"/>
    <property type="match status" value="1"/>
</dbReference>
<dbReference type="PANTHER" id="PTHR36203">
    <property type="entry name" value="ASCORBATE-SPECIFIC PTS SYSTEM EIIA COMPONENT"/>
    <property type="match status" value="1"/>
</dbReference>
<evidence type="ECO:0000256" key="6">
    <source>
        <dbReference type="ARBA" id="ARBA00022777"/>
    </source>
</evidence>
<dbReference type="SUPFAM" id="SSF55804">
    <property type="entry name" value="Phoshotransferase/anion transport protein"/>
    <property type="match status" value="1"/>
</dbReference>
<evidence type="ECO:0000256" key="4">
    <source>
        <dbReference type="ARBA" id="ARBA00022679"/>
    </source>
</evidence>
<accession>A0A6V8SEL5</accession>
<dbReference type="InterPro" id="IPR002178">
    <property type="entry name" value="PTS_EIIA_type-2_dom"/>
</dbReference>
<reference evidence="8 9" key="1">
    <citation type="submission" date="2020-07" db="EMBL/GenBank/DDBJ databases">
        <title>A new beta-1,3-glucan-decomposing anaerobic bacterium isolated from anoxic soil subjected to biological soil disinfestation.</title>
        <authorList>
            <person name="Ueki A."/>
            <person name="Tonouchi A."/>
        </authorList>
    </citation>
    <scope>NUCLEOTIDE SEQUENCE [LARGE SCALE GENOMIC DNA]</scope>
    <source>
        <strain evidence="8 9">TW1</strain>
    </source>
</reference>
<keyword evidence="6" id="KW-0418">Kinase</keyword>
<dbReference type="Pfam" id="PF00359">
    <property type="entry name" value="PTS_EIIA_2"/>
    <property type="match status" value="1"/>
</dbReference>
<dbReference type="EMBL" id="BLZR01000001">
    <property type="protein sequence ID" value="GFP75637.1"/>
    <property type="molecule type" value="Genomic_DNA"/>
</dbReference>
<comment type="caution">
    <text evidence="8">The sequence shown here is derived from an EMBL/GenBank/DDBJ whole genome shotgun (WGS) entry which is preliminary data.</text>
</comment>
<dbReference type="Proteomes" id="UP000580568">
    <property type="component" value="Unassembled WGS sequence"/>
</dbReference>
<organism evidence="8 9">
    <name type="scientific">Clostridium fungisolvens</name>
    <dbReference type="NCBI Taxonomy" id="1604897"/>
    <lineage>
        <taxon>Bacteria</taxon>
        <taxon>Bacillati</taxon>
        <taxon>Bacillota</taxon>
        <taxon>Clostridia</taxon>
        <taxon>Eubacteriales</taxon>
        <taxon>Clostridiaceae</taxon>
        <taxon>Clostridium</taxon>
    </lineage>
</organism>
<feature type="domain" description="PTS EIIA type-2" evidence="7">
    <location>
        <begin position="4"/>
        <end position="147"/>
    </location>
</feature>
<name>A0A6V8SEL5_9CLOT</name>
<evidence type="ECO:0000256" key="5">
    <source>
        <dbReference type="ARBA" id="ARBA00022683"/>
    </source>
</evidence>
<dbReference type="Gene3D" id="3.40.930.10">
    <property type="entry name" value="Mannitol-specific EII, Chain A"/>
    <property type="match status" value="1"/>
</dbReference>
<keyword evidence="3" id="KW-0963">Cytoplasm</keyword>
<keyword evidence="5" id="KW-0598">Phosphotransferase system</keyword>
<keyword evidence="2" id="KW-0813">Transport</keyword>
<evidence type="ECO:0000259" key="7">
    <source>
        <dbReference type="PROSITE" id="PS51094"/>
    </source>
</evidence>
<proteinExistence type="predicted"/>
<evidence type="ECO:0000256" key="2">
    <source>
        <dbReference type="ARBA" id="ARBA00022448"/>
    </source>
</evidence>
<keyword evidence="4" id="KW-0808">Transferase</keyword>
<dbReference type="InterPro" id="IPR051351">
    <property type="entry name" value="Ascorbate-PTS_EIIA_comp"/>
</dbReference>
<dbReference type="GO" id="GO:0009401">
    <property type="term" value="P:phosphoenolpyruvate-dependent sugar phosphotransferase system"/>
    <property type="evidence" value="ECO:0007669"/>
    <property type="project" value="UniProtKB-KW"/>
</dbReference>
<dbReference type="CDD" id="cd00211">
    <property type="entry name" value="PTS_IIA_fru"/>
    <property type="match status" value="1"/>
</dbReference>
<evidence type="ECO:0000313" key="8">
    <source>
        <dbReference type="EMBL" id="GFP75637.1"/>
    </source>
</evidence>
<keyword evidence="9" id="KW-1185">Reference proteome</keyword>
<evidence type="ECO:0000256" key="1">
    <source>
        <dbReference type="ARBA" id="ARBA00004496"/>
    </source>
</evidence>
<dbReference type="AlphaFoldDB" id="A0A6V8SEL5"/>
<protein>
    <submittedName>
        <fullName evidence="8">Ascorbate-specific PTS system EIIA component</fullName>
    </submittedName>
</protein>
<dbReference type="RefSeq" id="WP_183277130.1">
    <property type="nucleotide sequence ID" value="NZ_BLZR01000001.1"/>
</dbReference>
<dbReference type="PROSITE" id="PS51094">
    <property type="entry name" value="PTS_EIIA_TYPE_2"/>
    <property type="match status" value="1"/>
</dbReference>
<dbReference type="InterPro" id="IPR016152">
    <property type="entry name" value="PTrfase/Anion_transptr"/>
</dbReference>
<dbReference type="GO" id="GO:0005737">
    <property type="term" value="C:cytoplasm"/>
    <property type="evidence" value="ECO:0007669"/>
    <property type="project" value="UniProtKB-SubCell"/>
</dbReference>
<evidence type="ECO:0000313" key="9">
    <source>
        <dbReference type="Proteomes" id="UP000580568"/>
    </source>
</evidence>
<evidence type="ECO:0000256" key="3">
    <source>
        <dbReference type="ARBA" id="ARBA00022490"/>
    </source>
</evidence>